<proteinExistence type="predicted"/>
<feature type="chain" id="PRO_5024911686" evidence="1">
    <location>
        <begin position="28"/>
        <end position="78"/>
    </location>
</feature>
<comment type="caution">
    <text evidence="2">The sequence shown here is derived from an EMBL/GenBank/DDBJ whole genome shotgun (WGS) entry which is preliminary data.</text>
</comment>
<evidence type="ECO:0000313" key="3">
    <source>
        <dbReference type="Proteomes" id="UP000278962"/>
    </source>
</evidence>
<gene>
    <name evidence="2" type="ORF">C8N24_4350</name>
</gene>
<name>A0A660L482_9ACTN</name>
<reference evidence="2 3" key="1">
    <citation type="submission" date="2018-10" db="EMBL/GenBank/DDBJ databases">
        <title>Genomic Encyclopedia of Archaeal and Bacterial Type Strains, Phase II (KMG-II): from individual species to whole genera.</title>
        <authorList>
            <person name="Goeker M."/>
        </authorList>
    </citation>
    <scope>NUCLEOTIDE SEQUENCE [LARGE SCALE GENOMIC DNA]</scope>
    <source>
        <strain evidence="2 3">DSM 14954</strain>
    </source>
</reference>
<dbReference type="EMBL" id="RBIL01000002">
    <property type="protein sequence ID" value="RKQ86340.1"/>
    <property type="molecule type" value="Genomic_DNA"/>
</dbReference>
<accession>A0A660L482</accession>
<protein>
    <submittedName>
        <fullName evidence="2">Uncharacterized protein</fullName>
    </submittedName>
</protein>
<organism evidence="2 3">
    <name type="scientific">Solirubrobacter pauli</name>
    <dbReference type="NCBI Taxonomy" id="166793"/>
    <lineage>
        <taxon>Bacteria</taxon>
        <taxon>Bacillati</taxon>
        <taxon>Actinomycetota</taxon>
        <taxon>Thermoleophilia</taxon>
        <taxon>Solirubrobacterales</taxon>
        <taxon>Solirubrobacteraceae</taxon>
        <taxon>Solirubrobacter</taxon>
    </lineage>
</organism>
<evidence type="ECO:0000256" key="1">
    <source>
        <dbReference type="SAM" id="SignalP"/>
    </source>
</evidence>
<keyword evidence="1" id="KW-0732">Signal</keyword>
<dbReference type="Proteomes" id="UP000278962">
    <property type="component" value="Unassembled WGS sequence"/>
</dbReference>
<keyword evidence="3" id="KW-1185">Reference proteome</keyword>
<dbReference type="RefSeq" id="WP_147447923.1">
    <property type="nucleotide sequence ID" value="NZ_RBIL01000002.1"/>
</dbReference>
<sequence length="78" mass="8951">MRTHRWRVALASLIAAATLGATSPAYAGTHHGGGDRCERKLERIERDFRIIERIAGWELASKWWNDVAWPHYYRQCGG</sequence>
<evidence type="ECO:0000313" key="2">
    <source>
        <dbReference type="EMBL" id="RKQ86340.1"/>
    </source>
</evidence>
<feature type="signal peptide" evidence="1">
    <location>
        <begin position="1"/>
        <end position="27"/>
    </location>
</feature>
<dbReference type="AlphaFoldDB" id="A0A660L482"/>